<evidence type="ECO:0000313" key="9">
    <source>
        <dbReference type="Proteomes" id="UP000460298"/>
    </source>
</evidence>
<comment type="caution">
    <text evidence="8">The sequence shown here is derived from an EMBL/GenBank/DDBJ whole genome shotgun (WGS) entry which is preliminary data.</text>
</comment>
<accession>A0A833LV50</accession>
<feature type="transmembrane region" description="Helical" evidence="6">
    <location>
        <begin position="285"/>
        <end position="311"/>
    </location>
</feature>
<dbReference type="InterPro" id="IPR029151">
    <property type="entry name" value="Sensor-like_sf"/>
</dbReference>
<dbReference type="GO" id="GO:0005886">
    <property type="term" value="C:plasma membrane"/>
    <property type="evidence" value="ECO:0007669"/>
    <property type="project" value="UniProtKB-SubCell"/>
</dbReference>
<name>A0A833LV50_9LEPT</name>
<gene>
    <name evidence="8" type="ORF">F9K24_22875</name>
</gene>
<keyword evidence="5 6" id="KW-0472">Membrane</keyword>
<evidence type="ECO:0000256" key="1">
    <source>
        <dbReference type="ARBA" id="ARBA00004651"/>
    </source>
</evidence>
<dbReference type="CDD" id="cd12912">
    <property type="entry name" value="PDC2_MCP_like"/>
    <property type="match status" value="1"/>
</dbReference>
<evidence type="ECO:0000256" key="5">
    <source>
        <dbReference type="ARBA" id="ARBA00023136"/>
    </source>
</evidence>
<evidence type="ECO:0000259" key="7">
    <source>
        <dbReference type="Pfam" id="PF02743"/>
    </source>
</evidence>
<evidence type="ECO:0000256" key="6">
    <source>
        <dbReference type="SAM" id="Phobius"/>
    </source>
</evidence>
<dbReference type="EMBL" id="WBUI01000092">
    <property type="protein sequence ID" value="KAB2926963.1"/>
    <property type="molecule type" value="Genomic_DNA"/>
</dbReference>
<keyword evidence="3 6" id="KW-0812">Transmembrane</keyword>
<keyword evidence="4 6" id="KW-1133">Transmembrane helix</keyword>
<proteinExistence type="predicted"/>
<dbReference type="InterPro" id="IPR033479">
    <property type="entry name" value="dCache_1"/>
</dbReference>
<comment type="subcellular location">
    <subcellularLocation>
        <location evidence="1">Cell membrane</location>
        <topology evidence="1">Multi-pass membrane protein</topology>
    </subcellularLocation>
</comment>
<evidence type="ECO:0000256" key="4">
    <source>
        <dbReference type="ARBA" id="ARBA00022989"/>
    </source>
</evidence>
<protein>
    <recommendedName>
        <fullName evidence="7">Cache domain-containing protein</fullName>
    </recommendedName>
</protein>
<dbReference type="Pfam" id="PF02743">
    <property type="entry name" value="dCache_1"/>
    <property type="match status" value="1"/>
</dbReference>
<dbReference type="CDD" id="cd12913">
    <property type="entry name" value="PDC1_MCP_like"/>
    <property type="match status" value="1"/>
</dbReference>
<evidence type="ECO:0000256" key="2">
    <source>
        <dbReference type="ARBA" id="ARBA00022475"/>
    </source>
</evidence>
<dbReference type="AlphaFoldDB" id="A0A833LV50"/>
<feature type="non-terminal residue" evidence="8">
    <location>
        <position position="376"/>
    </location>
</feature>
<dbReference type="SUPFAM" id="SSF103190">
    <property type="entry name" value="Sensory domain-like"/>
    <property type="match status" value="1"/>
</dbReference>
<organism evidence="8 9">
    <name type="scientific">Leptonema illini</name>
    <dbReference type="NCBI Taxonomy" id="183"/>
    <lineage>
        <taxon>Bacteria</taxon>
        <taxon>Pseudomonadati</taxon>
        <taxon>Spirochaetota</taxon>
        <taxon>Spirochaetia</taxon>
        <taxon>Leptospirales</taxon>
        <taxon>Leptospiraceae</taxon>
        <taxon>Leptonema</taxon>
    </lineage>
</organism>
<keyword evidence="2" id="KW-1003">Cell membrane</keyword>
<dbReference type="Gene3D" id="3.30.450.20">
    <property type="entry name" value="PAS domain"/>
    <property type="match status" value="2"/>
</dbReference>
<evidence type="ECO:0000313" key="8">
    <source>
        <dbReference type="EMBL" id="KAB2926963.1"/>
    </source>
</evidence>
<dbReference type="Proteomes" id="UP000460298">
    <property type="component" value="Unassembled WGS sequence"/>
</dbReference>
<evidence type="ECO:0000256" key="3">
    <source>
        <dbReference type="ARBA" id="ARBA00022692"/>
    </source>
</evidence>
<sequence>MNIKIRKTIIYMTALSAVVLVAVAINYRIAGHIVEKTIVDQQADLAAKVASIVELWLSQQMKILDAAAESVPLDNLGQNEQTLAPLKMAMKAGNFTDVYIGEPGGLLIDGADWLPPPGYDPRLRPWYRRGTETGITSFTTPYIDLVTNKLVIALVKPLVHEGKFRGVMGADIVLDNLVENVLKLKVGGSGYAFLVERSGTILVHPDKSYIMRASLETIEPGLAGRLGAFNDSTTGTITYSSGTGGKNILSYRLIANSDWFLCTTVPHAEAYSLTRKTTMVFAMEIVLRVLGAVALITLVGVGGSGLVLFIFSRRFTTAVQQHEVEMTGIRKDMEWNITKRKEVETYYQTLFNAANDAILIGRGMTCTECNHKAEEI</sequence>
<feature type="domain" description="Cache" evidence="7">
    <location>
        <begin position="40"/>
        <end position="263"/>
    </location>
</feature>
<reference evidence="8 9" key="1">
    <citation type="submission" date="2019-10" db="EMBL/GenBank/DDBJ databases">
        <title>Extracellular Electron Transfer in a Candidatus Methanoperedens spp. Enrichment Culture.</title>
        <authorList>
            <person name="Berger S."/>
            <person name="Rangel Shaw D."/>
            <person name="Berben T."/>
            <person name="In 'T Zandt M."/>
            <person name="Frank J."/>
            <person name="Reimann J."/>
            <person name="Jetten M.S.M."/>
            <person name="Welte C.U."/>
        </authorList>
    </citation>
    <scope>NUCLEOTIDE SEQUENCE [LARGE SCALE GENOMIC DNA]</scope>
    <source>
        <strain evidence="8">SB12</strain>
    </source>
</reference>